<evidence type="ECO:0000313" key="4">
    <source>
        <dbReference type="Proteomes" id="UP000565441"/>
    </source>
</evidence>
<evidence type="ECO:0000256" key="1">
    <source>
        <dbReference type="RuleBase" id="RU363098"/>
    </source>
</evidence>
<protein>
    <recommendedName>
        <fullName evidence="1">RNA-dependent RNA polymerase</fullName>
        <ecNumber evidence="1">2.7.7.48</ecNumber>
    </recommendedName>
</protein>
<comment type="similarity">
    <text evidence="1">Belongs to the RdRP family.</text>
</comment>
<gene>
    <name evidence="3" type="ORF">D9615_005257</name>
</gene>
<name>A0A8H5H6H2_9AGAR</name>
<comment type="caution">
    <text evidence="3">The sequence shown here is derived from an EMBL/GenBank/DDBJ whole genome shotgun (WGS) entry which is preliminary data.</text>
</comment>
<keyword evidence="1" id="KW-0694">RNA-binding</keyword>
<keyword evidence="1" id="KW-0548">Nucleotidyltransferase</keyword>
<dbReference type="GO" id="GO:0003723">
    <property type="term" value="F:RNA binding"/>
    <property type="evidence" value="ECO:0007669"/>
    <property type="project" value="UniProtKB-KW"/>
</dbReference>
<dbReference type="EC" id="2.7.7.48" evidence="1"/>
<keyword evidence="1" id="KW-0808">Transferase</keyword>
<dbReference type="EMBL" id="JAACJP010000023">
    <property type="protein sequence ID" value="KAF5377659.1"/>
    <property type="molecule type" value="Genomic_DNA"/>
</dbReference>
<keyword evidence="1" id="KW-0696">RNA-directed RNA polymerase</keyword>
<dbReference type="PANTHER" id="PTHR23079">
    <property type="entry name" value="RNA-DEPENDENT RNA POLYMERASE"/>
    <property type="match status" value="1"/>
</dbReference>
<accession>A0A8H5H6H2</accession>
<dbReference type="InterPro" id="IPR057596">
    <property type="entry name" value="RDRP_core"/>
</dbReference>
<organism evidence="3 4">
    <name type="scientific">Tricholomella constricta</name>
    <dbReference type="NCBI Taxonomy" id="117010"/>
    <lineage>
        <taxon>Eukaryota</taxon>
        <taxon>Fungi</taxon>
        <taxon>Dikarya</taxon>
        <taxon>Basidiomycota</taxon>
        <taxon>Agaricomycotina</taxon>
        <taxon>Agaricomycetes</taxon>
        <taxon>Agaricomycetidae</taxon>
        <taxon>Agaricales</taxon>
        <taxon>Tricholomatineae</taxon>
        <taxon>Lyophyllaceae</taxon>
        <taxon>Tricholomella</taxon>
    </lineage>
</organism>
<reference evidence="3 4" key="1">
    <citation type="journal article" date="2020" name="ISME J.">
        <title>Uncovering the hidden diversity of litter-decomposition mechanisms in mushroom-forming fungi.</title>
        <authorList>
            <person name="Floudas D."/>
            <person name="Bentzer J."/>
            <person name="Ahren D."/>
            <person name="Johansson T."/>
            <person name="Persson P."/>
            <person name="Tunlid A."/>
        </authorList>
    </citation>
    <scope>NUCLEOTIDE SEQUENCE [LARGE SCALE GENOMIC DNA]</scope>
    <source>
        <strain evidence="3 4">CBS 661.87</strain>
    </source>
</reference>
<dbReference type="GO" id="GO:0003968">
    <property type="term" value="F:RNA-directed RNA polymerase activity"/>
    <property type="evidence" value="ECO:0007669"/>
    <property type="project" value="UniProtKB-KW"/>
</dbReference>
<evidence type="ECO:0000313" key="3">
    <source>
        <dbReference type="EMBL" id="KAF5377659.1"/>
    </source>
</evidence>
<sequence>MEVFMRDVSYSVTPNQLTAELAKIFHGPRYSGFSTLPLNFHVFLFRDKRGTRQHSGSGALTLPNNDVGLKFLGEYGEESYRRLDCVVGNRRIKFSKSRREPRLEIVETIARQPYIDPKAAEEKEKRDRVLGAERVYLKTLQFGWECRDLIFSIEWEHLFENHGFLSFDDDRRELRIKIPRTTVTLAIAIRFAQITALSAHTTISKEPVIYMNLAIPPAFESETNSTTPRERLAALPLEDHARVAPYTSLAIRLICSSHQELQKFRELSKVAQLHHISEMETYVERRGLFSSTVAEELQPLLRRLNWCVSFQLESLIRSLAVDMKELLDLMPHIVRLTHEKGKRYAASMLRDFGPRAMELFWSDPDGEQETLLDLFRRAQVEFEAHSTHSKWEPTDSSLFESYHVEITPTTMRLTGPQPERSNRVIRRYQPIHHESFLRVSFIEEGRLQYRFDRDVDGPAFIRSRVGPFLLHGLLIASRKFRFLAYSQSALKEHAVWFVKPFRDPQHGYVDAAAIISSLGSFDNLAFDQDLMFCPARYGARISQAFTATDASVTIEEVEEIFPIDDIKTTSGSYCFTDGVGTISKELAVEISQALKSKRRHGRYRKYQPRAFQIRFQGSKGMLSVDHTLSGRAICLRPSMTKFEDPHSREIEIARAFDKPGAYFLNRPLIMLLEGLGVEYEVFKLFQDRAVQETEESAQSLSQAARMFETHGLGSSYRLPSVMLGIQKLGIDNVYWSTFYHRMLEFAIHHVLRVLKNRARIPIPDAWTLVGVADIHKFLKEGEIFACVKPTHDEVIYLEGPVLISRSPTIHPGDVQMVHAIGPPPDGSCFSKERLPNTVVFSVLGSRPLPSCLGGGDLDGDVYNVIPLNSRPEFSSIPRTYPPASYEQAKKKLVDHPSTMVDVAEFVMEYINSDVVGIVAINWLILADQCPQGIFDKDCLELARLHSDAVDFPKSGNPVALDRIPKLRFKVKPDWNAPETVNPNSAQYYESNRAIGRLSRDIKLPVASTSGGKRQRPRRRELTVDQLSNNLKSLSVTDDDDVVAQEVEFRVSQFLDTAMVPFNEVVEHVQAIFHRYVSELRTICATYTLLNSRSALLTEEEVVVGTIVQKTSQPRLRQDMTAKLRERTDILVRRIREELAEDDDDDRKKYLERAWLAWKVSILERKSFGGESFGWVALGAIFDAIKDIEDAQLEEARSRFY</sequence>
<dbReference type="GO" id="GO:0031380">
    <property type="term" value="C:nuclear RNA-directed RNA polymerase complex"/>
    <property type="evidence" value="ECO:0007669"/>
    <property type="project" value="TreeGrafter"/>
</dbReference>
<dbReference type="OrthoDB" id="6513042at2759"/>
<dbReference type="Pfam" id="PF05183">
    <property type="entry name" value="RdRP"/>
    <property type="match status" value="1"/>
</dbReference>
<dbReference type="GO" id="GO:0030422">
    <property type="term" value="P:siRNA processing"/>
    <property type="evidence" value="ECO:0007669"/>
    <property type="project" value="TreeGrafter"/>
</dbReference>
<comment type="catalytic activity">
    <reaction evidence="1">
        <text>RNA(n) + a ribonucleoside 5'-triphosphate = RNA(n+1) + diphosphate</text>
        <dbReference type="Rhea" id="RHEA:21248"/>
        <dbReference type="Rhea" id="RHEA-COMP:14527"/>
        <dbReference type="Rhea" id="RHEA-COMP:17342"/>
        <dbReference type="ChEBI" id="CHEBI:33019"/>
        <dbReference type="ChEBI" id="CHEBI:61557"/>
        <dbReference type="ChEBI" id="CHEBI:140395"/>
        <dbReference type="EC" id="2.7.7.48"/>
    </reaction>
</comment>
<dbReference type="AlphaFoldDB" id="A0A8H5H6H2"/>
<dbReference type="InterPro" id="IPR007855">
    <property type="entry name" value="RDRP"/>
</dbReference>
<keyword evidence="4" id="KW-1185">Reference proteome</keyword>
<dbReference type="Proteomes" id="UP000565441">
    <property type="component" value="Unassembled WGS sequence"/>
</dbReference>
<proteinExistence type="inferred from homology"/>
<dbReference type="PANTHER" id="PTHR23079:SF55">
    <property type="entry name" value="RNA-DIRECTED RNA POLYMERASE"/>
    <property type="match status" value="1"/>
</dbReference>
<evidence type="ECO:0000259" key="2">
    <source>
        <dbReference type="Pfam" id="PF05183"/>
    </source>
</evidence>
<feature type="domain" description="RDRP core" evidence="2">
    <location>
        <begin position="406"/>
        <end position="1001"/>
    </location>
</feature>